<accession>A0A1M5RC31</accession>
<dbReference type="EMBL" id="FQXN01000001">
    <property type="protein sequence ID" value="SHH23892.1"/>
    <property type="molecule type" value="Genomic_DNA"/>
</dbReference>
<dbReference type="Proteomes" id="UP000242592">
    <property type="component" value="Unassembled WGS sequence"/>
</dbReference>
<dbReference type="AlphaFoldDB" id="A0A1M5RC31"/>
<sequence>MKTPKELLVKEIGSDLINYLKSGTISVNSFLKVLNLNIENLQDLLKIHYILLKDVREYIFSLPELIRKLRVSTNVSKEYSYEGVKGQIDWQDTIKERLKRNYKDRTLYCKNERNKYYNTKENIILKKFLETVYKIIFEEIKMERFTNYEWYRDGKIINGTVKNIYEKNIYMNRINLEDIKITERMLEDVSKNRNILYAKAAKLLKKYYEIVNLKVPIDELKSVFEKTFIEIADENTLFELYWIVKIIKSNASNYKMYIMDDKNNKVATWEDENFTYTIYHNSTGSSELFFNIYLDEVKDLINKNEYITRLTSVINEFSKIRKELFGIRKENNLWNGRPDILLEIRDNKTGEIKKIIIGEVKYTTDQDYMLEGVRQLLEYIHFIKYKDNEYIYKNKQIQIEGFLFVDNIPFNDIDDSLIKIYSIDNKNIKVNV</sequence>
<proteinExistence type="predicted"/>
<evidence type="ECO:0000313" key="2">
    <source>
        <dbReference type="Proteomes" id="UP000242592"/>
    </source>
</evidence>
<gene>
    <name evidence="1" type="ORF">SAMN02745199_0460</name>
</gene>
<keyword evidence="2" id="KW-1185">Reference proteome</keyword>
<dbReference type="RefSeq" id="WP_073071699.1">
    <property type="nucleotide sequence ID" value="NZ_FQXN01000001.1"/>
</dbReference>
<name>A0A1M5RC31_9BACT</name>
<evidence type="ECO:0000313" key="1">
    <source>
        <dbReference type="EMBL" id="SHH23892.1"/>
    </source>
</evidence>
<reference evidence="2" key="1">
    <citation type="submission" date="2016-11" db="EMBL/GenBank/DDBJ databases">
        <authorList>
            <person name="Varghese N."/>
            <person name="Submissions S."/>
        </authorList>
    </citation>
    <scope>NUCLEOTIDE SEQUENCE [LARGE SCALE GENOMIC DNA]</scope>
    <source>
        <strain evidence="2">DSM 15807</strain>
    </source>
</reference>
<dbReference type="OrthoDB" id="2804813at2"/>
<organism evidence="1 2">
    <name type="scientific">Thermosipho atlanticus DSM 15807</name>
    <dbReference type="NCBI Taxonomy" id="1123380"/>
    <lineage>
        <taxon>Bacteria</taxon>
        <taxon>Thermotogati</taxon>
        <taxon>Thermotogota</taxon>
        <taxon>Thermotogae</taxon>
        <taxon>Thermotogales</taxon>
        <taxon>Fervidobacteriaceae</taxon>
        <taxon>Thermosipho</taxon>
    </lineage>
</organism>
<protein>
    <submittedName>
        <fullName evidence="1">Uncharacterized protein</fullName>
    </submittedName>
</protein>